<organism evidence="1 2">
    <name type="scientific">Fragariocoptes setiger</name>
    <dbReference type="NCBI Taxonomy" id="1670756"/>
    <lineage>
        <taxon>Eukaryota</taxon>
        <taxon>Metazoa</taxon>
        <taxon>Ecdysozoa</taxon>
        <taxon>Arthropoda</taxon>
        <taxon>Chelicerata</taxon>
        <taxon>Arachnida</taxon>
        <taxon>Acari</taxon>
        <taxon>Acariformes</taxon>
        <taxon>Trombidiformes</taxon>
        <taxon>Prostigmata</taxon>
        <taxon>Eupodina</taxon>
        <taxon>Eriophyoidea</taxon>
        <taxon>Phytoptidae</taxon>
        <taxon>Fragariocoptes</taxon>
    </lineage>
</organism>
<keyword evidence="2" id="KW-1185">Reference proteome</keyword>
<feature type="non-terminal residue" evidence="1">
    <location>
        <position position="635"/>
    </location>
</feature>
<comment type="caution">
    <text evidence="1">The sequence shown here is derived from an EMBL/GenBank/DDBJ whole genome shotgun (WGS) entry which is preliminary data.</text>
</comment>
<gene>
    <name evidence="1" type="ORF">GZH46_00387</name>
</gene>
<evidence type="ECO:0000313" key="2">
    <source>
        <dbReference type="Proteomes" id="UP000825002"/>
    </source>
</evidence>
<dbReference type="EMBL" id="JAIFTH010000038">
    <property type="protein sequence ID" value="KAG9511058.1"/>
    <property type="molecule type" value="Genomic_DNA"/>
</dbReference>
<sequence length="635" mass="73010">MIHSPDHNAHRTSRRVILLDHDDSVRFSMNDFCLICAMKLWAKHDRNPEAQTNKLFSIQVLEHLLKKNNLVARVFIQEGIPFCEYILSLLSEQTIGRFNNQFARSSASCLSFLVKRFGEQRFYQYTYNLLQNILVQKGSISEVVHGFEVFEGLMRIDHETIKKFSSNGELMHLALSCYDVDTEDVSSVISSLMLHIFSNEETSMSFVLAYPELFNLTIITVMRVVTNISGNSHRIKAIMLLLKLSCIPGATDIILFDLVRFEKLFKRCLERSNELSSIYILELILIIIQKSKDRFLEIVETLKLVDGIISYLNFSPGRALTSNILKVLSGLLIGSNINIEDPFKVSSTLLALIEKNIELETDFASDMMCYSTLTLVEIVFKNNIRTVYQEVFFYNAIAFLGKLLEANQELGPILNRLFVLIMRPNCVLRPAPMSTIWRHTKRTMELCETHVRCIKSSTNIPHTSCNFLASAFQVAKSYVELVDSLTPDQISEITYQVEPNFSATHIRKKEFYIGRLVCLKFAQEVASRSAISLMRRENFTFESSLCNLIQALFDFLSTLLGPSRFFPKDVRKALLNDLLDMDILTFFHELCRYNQWQSIQSSIRKCAYWLLLLLMHFEELNSPPDESSTNPEVIL</sequence>
<proteinExistence type="predicted"/>
<name>A0ABQ7SCC1_9ACAR</name>
<dbReference type="Proteomes" id="UP000825002">
    <property type="component" value="Unassembled WGS sequence"/>
</dbReference>
<accession>A0ABQ7SCC1</accession>
<protein>
    <submittedName>
        <fullName evidence="1">Uncharacterized protein</fullName>
    </submittedName>
</protein>
<reference evidence="1 2" key="1">
    <citation type="submission" date="2020-10" db="EMBL/GenBank/DDBJ databases">
        <authorList>
            <person name="Klimov P.B."/>
            <person name="Dyachkov S.M."/>
            <person name="Chetverikov P.E."/>
        </authorList>
    </citation>
    <scope>NUCLEOTIDE SEQUENCE [LARGE SCALE GENOMIC DNA]</scope>
    <source>
        <strain evidence="1">BMOC 18-1129-001#AD2665</strain>
        <tissue evidence="1">Entire mites</tissue>
    </source>
</reference>
<evidence type="ECO:0000313" key="1">
    <source>
        <dbReference type="EMBL" id="KAG9511058.1"/>
    </source>
</evidence>